<dbReference type="EMBL" id="CM039431">
    <property type="protein sequence ID" value="KAI4336115.1"/>
    <property type="molecule type" value="Genomic_DNA"/>
</dbReference>
<comment type="caution">
    <text evidence="1">The sequence shown here is derived from an EMBL/GenBank/DDBJ whole genome shotgun (WGS) entry which is preliminary data.</text>
</comment>
<evidence type="ECO:0000313" key="2">
    <source>
        <dbReference type="Proteomes" id="UP000828941"/>
    </source>
</evidence>
<protein>
    <submittedName>
        <fullName evidence="1">Uncharacterized protein</fullName>
    </submittedName>
</protein>
<evidence type="ECO:0000313" key="1">
    <source>
        <dbReference type="EMBL" id="KAI4336115.1"/>
    </source>
</evidence>
<dbReference type="Proteomes" id="UP000828941">
    <property type="component" value="Chromosome 6"/>
</dbReference>
<accession>A0ACB9NIA1</accession>
<sequence>MPPMELESTGEERSNSLLVNARCSFCLSCFGGRGSTNVGVAWWERVRTSSWSQTRHPDDHWWSRGFRALKKLREWSEIIAGPRWKTFIRRFNRNRSGGGKHGKYQYDAMSYALNFDEGPAQNADFEEGDYAGFRNFSTRYAAVPGSVSVSADAVTPGKDVAVFG</sequence>
<reference evidence="1 2" key="1">
    <citation type="journal article" date="2022" name="DNA Res.">
        <title>Chromosomal-level genome assembly of the orchid tree Bauhinia variegata (Leguminosae; Cercidoideae) supports the allotetraploid origin hypothesis of Bauhinia.</title>
        <authorList>
            <person name="Zhong Y."/>
            <person name="Chen Y."/>
            <person name="Zheng D."/>
            <person name="Pang J."/>
            <person name="Liu Y."/>
            <person name="Luo S."/>
            <person name="Meng S."/>
            <person name="Qian L."/>
            <person name="Wei D."/>
            <person name="Dai S."/>
            <person name="Zhou R."/>
        </authorList>
    </citation>
    <scope>NUCLEOTIDE SEQUENCE [LARGE SCALE GENOMIC DNA]</scope>
    <source>
        <strain evidence="1">BV-YZ2020</strain>
    </source>
</reference>
<name>A0ACB9NIA1_BAUVA</name>
<gene>
    <name evidence="1" type="ORF">L6164_014684</name>
</gene>
<organism evidence="1 2">
    <name type="scientific">Bauhinia variegata</name>
    <name type="common">Purple orchid tree</name>
    <name type="synonym">Phanera variegata</name>
    <dbReference type="NCBI Taxonomy" id="167791"/>
    <lineage>
        <taxon>Eukaryota</taxon>
        <taxon>Viridiplantae</taxon>
        <taxon>Streptophyta</taxon>
        <taxon>Embryophyta</taxon>
        <taxon>Tracheophyta</taxon>
        <taxon>Spermatophyta</taxon>
        <taxon>Magnoliopsida</taxon>
        <taxon>eudicotyledons</taxon>
        <taxon>Gunneridae</taxon>
        <taxon>Pentapetalae</taxon>
        <taxon>rosids</taxon>
        <taxon>fabids</taxon>
        <taxon>Fabales</taxon>
        <taxon>Fabaceae</taxon>
        <taxon>Cercidoideae</taxon>
        <taxon>Cercideae</taxon>
        <taxon>Bauhiniinae</taxon>
        <taxon>Bauhinia</taxon>
    </lineage>
</organism>
<keyword evidence="2" id="KW-1185">Reference proteome</keyword>
<proteinExistence type="predicted"/>